<feature type="region of interest" description="Disordered" evidence="2">
    <location>
        <begin position="1"/>
        <end position="27"/>
    </location>
</feature>
<name>A0A1Q9D1B4_SYMMI</name>
<proteinExistence type="predicted"/>
<dbReference type="InterPro" id="IPR050426">
    <property type="entry name" value="Glycosyltransferase_28"/>
</dbReference>
<keyword evidence="4" id="KW-1185">Reference proteome</keyword>
<gene>
    <name evidence="3" type="primary">ATG26</name>
    <name evidence="3" type="ORF">AK812_SmicGene29613</name>
</gene>
<dbReference type="PANTHER" id="PTHR48050:SF13">
    <property type="entry name" value="STEROL 3-BETA-GLUCOSYLTRANSFERASE UGT80A2"/>
    <property type="match status" value="1"/>
</dbReference>
<feature type="coiled-coil region" evidence="1">
    <location>
        <begin position="1135"/>
        <end position="1162"/>
    </location>
</feature>
<evidence type="ECO:0000313" key="3">
    <source>
        <dbReference type="EMBL" id="OLP88970.1"/>
    </source>
</evidence>
<dbReference type="PANTHER" id="PTHR48050">
    <property type="entry name" value="STEROL 3-BETA-GLUCOSYLTRANSFERASE"/>
    <property type="match status" value="1"/>
</dbReference>
<protein>
    <submittedName>
        <fullName evidence="3">Sterol 3-beta-glucosyltransferase</fullName>
    </submittedName>
</protein>
<feature type="compositionally biased region" description="Basic residues" evidence="2">
    <location>
        <begin position="1"/>
        <end position="12"/>
    </location>
</feature>
<comment type="caution">
    <text evidence="3">The sequence shown here is derived from an EMBL/GenBank/DDBJ whole genome shotgun (WGS) entry which is preliminary data.</text>
</comment>
<dbReference type="SUPFAM" id="SSF53756">
    <property type="entry name" value="UDP-Glycosyltransferase/glycogen phosphorylase"/>
    <property type="match status" value="1"/>
</dbReference>
<reference evidence="3 4" key="1">
    <citation type="submission" date="2016-02" db="EMBL/GenBank/DDBJ databases">
        <title>Genome analysis of coral dinoflagellate symbionts highlights evolutionary adaptations to a symbiotic lifestyle.</title>
        <authorList>
            <person name="Aranda M."/>
            <person name="Li Y."/>
            <person name="Liew Y.J."/>
            <person name="Baumgarten S."/>
            <person name="Simakov O."/>
            <person name="Wilson M."/>
            <person name="Piel J."/>
            <person name="Ashoor H."/>
            <person name="Bougouffa S."/>
            <person name="Bajic V.B."/>
            <person name="Ryu T."/>
            <person name="Ravasi T."/>
            <person name="Bayer T."/>
            <person name="Micklem G."/>
            <person name="Kim H."/>
            <person name="Bhak J."/>
            <person name="Lajeunesse T.C."/>
            <person name="Voolstra C.R."/>
        </authorList>
    </citation>
    <scope>NUCLEOTIDE SEQUENCE [LARGE SCALE GENOMIC DNA]</scope>
    <source>
        <strain evidence="3 4">CCMP2467</strain>
    </source>
</reference>
<dbReference type="GO" id="GO:0016740">
    <property type="term" value="F:transferase activity"/>
    <property type="evidence" value="ECO:0007669"/>
    <property type="project" value="UniProtKB-KW"/>
</dbReference>
<dbReference type="EMBL" id="LSRX01000785">
    <property type="protein sequence ID" value="OLP88970.1"/>
    <property type="molecule type" value="Genomic_DNA"/>
</dbReference>
<organism evidence="3 4">
    <name type="scientific">Symbiodinium microadriaticum</name>
    <name type="common">Dinoflagellate</name>
    <name type="synonym">Zooxanthella microadriatica</name>
    <dbReference type="NCBI Taxonomy" id="2951"/>
    <lineage>
        <taxon>Eukaryota</taxon>
        <taxon>Sar</taxon>
        <taxon>Alveolata</taxon>
        <taxon>Dinophyceae</taxon>
        <taxon>Suessiales</taxon>
        <taxon>Symbiodiniaceae</taxon>
        <taxon>Symbiodinium</taxon>
    </lineage>
</organism>
<evidence type="ECO:0000256" key="2">
    <source>
        <dbReference type="SAM" id="MobiDB-lite"/>
    </source>
</evidence>
<dbReference type="Gene3D" id="3.40.50.2000">
    <property type="entry name" value="Glycogen Phosphorylase B"/>
    <property type="match status" value="2"/>
</dbReference>
<keyword evidence="1" id="KW-0175">Coiled coil</keyword>
<dbReference type="OrthoDB" id="415978at2759"/>
<evidence type="ECO:0000256" key="1">
    <source>
        <dbReference type="SAM" id="Coils"/>
    </source>
</evidence>
<evidence type="ECO:0000313" key="4">
    <source>
        <dbReference type="Proteomes" id="UP000186817"/>
    </source>
</evidence>
<keyword evidence="3" id="KW-0808">Transferase</keyword>
<dbReference type="Proteomes" id="UP000186817">
    <property type="component" value="Unassembled WGS sequence"/>
</dbReference>
<sequence>MVSRRLRGHAGHSKALADNTGDQSQGGRPAVSFHLLGPCPCLIYDGGGAAMTARVALYIKLGNPAITNLPLKPSTLISPSPCCGARVHGIMLQISETRVGSSAAALHPALWQIKGGEQDIQSGVVSFEDRQRNAMVVTDLSASRLRFEVFDAADALASAVPWAFAEISPDDLARKEKWSLLLSHTDSMEAVYGATPRDAAPEDVRRPAFLHLEVTCGNGRAAEGDAPHLKRVGSTGIAEFLRDMAAKDYSSDSEGHGADVTTTAVHDSPFEVPQDPDQSMQVDDLAGVDIPSDMQENQEGRDIQGYLESLNRSPTTEISSSSDAEVPEAPVRLSAGPRMWIHRGRSNLAVSLQQRLRLHMGGALEALLAQDDVEPEETGSHSMASDHYPAATPRLHMSDQSLETEHHIERDATGGAVSVKLVSWSEPLKVTANHPDVVERNARYLGRLYHEAKIKEPPIMEWTFLANAMQAYTGDKGTLFSHVVCMESKQHMFWIHYLREPFSTKAGDSAVHRYTLHFGHGTNTAGVEGIMNSCYLAPATIADGAGAVGHYSQASPWGDSDSLKAVLDRVVQSGKWQCPLMVHGFVMTPAAHHVMESGGGSEAQQACMIHAAVHFKRDKKWLLHSDLTTVTSFVIAVKKQFQPLRDHLGRPMFQLGPTHADTVKQHVRGYPCYFSDAPWHDRDRGGTILDRAAATEGDQHIAESEVHPDSLQPIVVRNLLSFRGTGDRAPPSTDTNRECGLNLPRQVISNKFTRDLQSDGMDIFAVRLAQVMTGGLNNWGLRSLANGRHTVWELFKSRQEAITAGTLMRALRGQDPYLWDNRYMAIKDLAKELAKLVEEWEGPPEEFALGDEHEDNDELVTLPGSPDYHPEDYEDADHADPLETVQQFERTTQPRFLEECKVDNYKVNTINNWVSQRVGKEKMKQVRLAGSELAAAIERLPAGNRPAIDAIAVQWGLPVSAAAKINERSLYQLIATCHVLGLKLFAFFRPYFLRKAFMAPSSFANFDNFSMHARQQIDLFAEPIDMHGADMSPWQSTNVRLLTLPRPTRSWKANLADTTFLQEDRWKAQEHFGQDLDSLTFQVDHKAGTKDLRSVAMSMPGENATPATQSEGLAGIQRSLIQCQNYQTGRQCTLFQATNTAISQLQDRVEALEQELKSLKQVLHALCSPSTGSFDSTLRTPEEIDSSLAKDSDNGWMSSGFTSDSTITSGENLDGSKKFRLIVKSCRKKVFLRRMQATKDGGPASAASAEANTQRRKKVMLITRGTRGDVQPFVALARGLSLHCNCEAVVVTELRWKDFVKKNGLDLNAGGDLPARIRFRPSGGDTTLKVKTRGARLAMTIGQHSDTLQALMLSRSEVEFFSSEGCCYYWAKEERPDFIVFGFTLTHIAMIISESLRIPIVGFTLQPTREIERREWNVRMLGDALEPLAAAVNGVEFQAFLQQAMERIPSPNTLNSLRISRRLLPCPADIDTEDRQTAELLRHKICKVVPISRELLPDQEVDGIKLTNFIFLRENPSQSAKDLLGEVAKFIKKAKAEGKAVVAMTFSSMPVGKKKMLQVAVELAKQNVACIVLAAGQPEEELARQDVEKVQQFEEQGLMKILDGPVPFCDLFPQGESLGTVVLAHVYAKCSGRMRCEVPHGLRAQALVDAAILHGGLGVTSEALKAGIPVITSGILLMDQRFWAARLYEKKCGSKAIPVDALAKDISTSGLLTCLLPADKVVRQATTWTHRVSQEVTAGLFNAQEENVPWYEHARQMQQKPLDLQVFDAGVRGDIVGRAYEHYSGCGVRCICRQGWCTCVWVRKTITWLLCIQLYSCVAMWCKCARWCSLAAVQNKMSAQV</sequence>
<accession>A0A1Q9D1B4</accession>